<dbReference type="Gene3D" id="3.40.50.720">
    <property type="entry name" value="NAD(P)-binding Rossmann-like Domain"/>
    <property type="match status" value="1"/>
</dbReference>
<proteinExistence type="inferred from homology"/>
<dbReference type="SUPFAM" id="SSF51735">
    <property type="entry name" value="NAD(P)-binding Rossmann-fold domains"/>
    <property type="match status" value="1"/>
</dbReference>
<protein>
    <submittedName>
        <fullName evidence="7">Zinc-dependent alcohol dehydrogenase family protein</fullName>
    </submittedName>
</protein>
<dbReference type="EMBL" id="JAYGII010000012">
    <property type="protein sequence ID" value="MEA5445609.1"/>
    <property type="molecule type" value="Genomic_DNA"/>
</dbReference>
<dbReference type="Gene3D" id="3.90.180.10">
    <property type="entry name" value="Medium-chain alcohol dehydrogenases, catalytic domain"/>
    <property type="match status" value="1"/>
</dbReference>
<evidence type="ECO:0000259" key="6">
    <source>
        <dbReference type="Pfam" id="PF08240"/>
    </source>
</evidence>
<evidence type="ECO:0000256" key="1">
    <source>
        <dbReference type="ARBA" id="ARBA00001947"/>
    </source>
</evidence>
<dbReference type="GO" id="GO:0005737">
    <property type="term" value="C:cytoplasm"/>
    <property type="evidence" value="ECO:0007669"/>
    <property type="project" value="TreeGrafter"/>
</dbReference>
<keyword evidence="5" id="KW-0560">Oxidoreductase</keyword>
<comment type="caution">
    <text evidence="7">The sequence shown here is derived from an EMBL/GenBank/DDBJ whole genome shotgun (WGS) entry which is preliminary data.</text>
</comment>
<dbReference type="Pfam" id="PF08240">
    <property type="entry name" value="ADH_N"/>
    <property type="match status" value="1"/>
</dbReference>
<organism evidence="7 8">
    <name type="scientific">Natronospira elongata</name>
    <dbReference type="NCBI Taxonomy" id="3110268"/>
    <lineage>
        <taxon>Bacteria</taxon>
        <taxon>Pseudomonadati</taxon>
        <taxon>Pseudomonadota</taxon>
        <taxon>Gammaproteobacteria</taxon>
        <taxon>Natronospirales</taxon>
        <taxon>Natronospiraceae</taxon>
        <taxon>Natronospira</taxon>
    </lineage>
</organism>
<dbReference type="InterPro" id="IPR036291">
    <property type="entry name" value="NAD(P)-bd_dom_sf"/>
</dbReference>
<evidence type="ECO:0000313" key="7">
    <source>
        <dbReference type="EMBL" id="MEA5445609.1"/>
    </source>
</evidence>
<comment type="cofactor">
    <cofactor evidence="1">
        <name>Zn(2+)</name>
        <dbReference type="ChEBI" id="CHEBI:29105"/>
    </cofactor>
</comment>
<feature type="domain" description="Alcohol dehydrogenase-like N-terminal" evidence="6">
    <location>
        <begin position="30"/>
        <end position="139"/>
    </location>
</feature>
<evidence type="ECO:0000256" key="4">
    <source>
        <dbReference type="ARBA" id="ARBA00022833"/>
    </source>
</evidence>
<name>A0AAP6JGB5_9GAMM</name>
<dbReference type="Proteomes" id="UP001302316">
    <property type="component" value="Unassembled WGS sequence"/>
</dbReference>
<dbReference type="InterPro" id="IPR013154">
    <property type="entry name" value="ADH-like_N"/>
</dbReference>
<dbReference type="NCBIfam" id="TIGR02822">
    <property type="entry name" value="adh_fam_2"/>
    <property type="match status" value="1"/>
</dbReference>
<evidence type="ECO:0000313" key="8">
    <source>
        <dbReference type="Proteomes" id="UP001302316"/>
    </source>
</evidence>
<evidence type="ECO:0000256" key="2">
    <source>
        <dbReference type="ARBA" id="ARBA00008072"/>
    </source>
</evidence>
<dbReference type="RefSeq" id="WP_346051238.1">
    <property type="nucleotide sequence ID" value="NZ_JAYGII010000012.1"/>
</dbReference>
<keyword evidence="8" id="KW-1185">Reference proteome</keyword>
<dbReference type="PANTHER" id="PTHR42940:SF8">
    <property type="entry name" value="VACUOLAR PROTEIN SORTING-ASSOCIATED PROTEIN 11"/>
    <property type="match status" value="1"/>
</dbReference>
<evidence type="ECO:0000256" key="3">
    <source>
        <dbReference type="ARBA" id="ARBA00022723"/>
    </source>
</evidence>
<dbReference type="InterPro" id="IPR014187">
    <property type="entry name" value="ADH_Zn_typ-2"/>
</dbReference>
<dbReference type="GO" id="GO:0004022">
    <property type="term" value="F:alcohol dehydrogenase (NAD+) activity"/>
    <property type="evidence" value="ECO:0007669"/>
    <property type="project" value="TreeGrafter"/>
</dbReference>
<sequence length="342" mass="36658">MADHMRAMVFHGPGQALVPERVPMPLRQAPDQVLLKVEACGICRTDLHILDGELDQPRLPLIPGHQIVGTVVEAGPDCGTLKVGDRVGVPWLGRTDGCCRHCQKGRENLCEAAEFTGYTLDGGFAEYTLAHAPFCFPLPADVEPADIAPLLCAGLIGFRAWRLAGGRDNQRLGIYGFGAAAHILTQLAVWHGQSVYAFTRPGDETGQAFARQLGAVWAGGSDQSPPEILDAALIFAPVGELMITALDQVNRGGTVVSGGIHMSDIPAFPYHKLWQERSLKSVANLTRADGRDFLALAPRIPIRTEVTTYPLEQANRALDDLRHGRFSGAAVVLPGADTAPAP</sequence>
<keyword evidence="3" id="KW-0479">Metal-binding</keyword>
<dbReference type="AlphaFoldDB" id="A0AAP6JGB5"/>
<dbReference type="GO" id="GO:0046872">
    <property type="term" value="F:metal ion binding"/>
    <property type="evidence" value="ECO:0007669"/>
    <property type="project" value="UniProtKB-KW"/>
</dbReference>
<dbReference type="SUPFAM" id="SSF50129">
    <property type="entry name" value="GroES-like"/>
    <property type="match status" value="1"/>
</dbReference>
<comment type="similarity">
    <text evidence="2">Belongs to the zinc-containing alcohol dehydrogenase family.</text>
</comment>
<dbReference type="CDD" id="cd08298">
    <property type="entry name" value="CAD2"/>
    <property type="match status" value="1"/>
</dbReference>
<evidence type="ECO:0000256" key="5">
    <source>
        <dbReference type="ARBA" id="ARBA00023002"/>
    </source>
</evidence>
<accession>A0AAP6JGB5</accession>
<dbReference type="InterPro" id="IPR011032">
    <property type="entry name" value="GroES-like_sf"/>
</dbReference>
<keyword evidence="4" id="KW-0862">Zinc</keyword>
<dbReference type="PANTHER" id="PTHR42940">
    <property type="entry name" value="ALCOHOL DEHYDROGENASE 1-RELATED"/>
    <property type="match status" value="1"/>
</dbReference>
<gene>
    <name evidence="7" type="ORF">VCB98_07250</name>
</gene>
<reference evidence="7 8" key="1">
    <citation type="submission" date="2023-12" db="EMBL/GenBank/DDBJ databases">
        <title>Whole-genome sequencing of halo(alkali)philic microorganisms from hypersaline lakes.</title>
        <authorList>
            <person name="Sorokin D.Y."/>
            <person name="Merkel A.Y."/>
            <person name="Messina E."/>
            <person name="Yakimov M."/>
        </authorList>
    </citation>
    <scope>NUCLEOTIDE SEQUENCE [LARGE SCALE GENOMIC DNA]</scope>
    <source>
        <strain evidence="7 8">AB-CW1</strain>
    </source>
</reference>